<dbReference type="EMBL" id="JBHSOW010000127">
    <property type="protein sequence ID" value="MFC5653536.1"/>
    <property type="molecule type" value="Genomic_DNA"/>
</dbReference>
<feature type="domain" description="SWIM-type" evidence="2">
    <location>
        <begin position="61"/>
        <end position="94"/>
    </location>
</feature>
<reference evidence="4" key="1">
    <citation type="journal article" date="2019" name="Int. J. Syst. Evol. Microbiol.">
        <title>The Global Catalogue of Microorganisms (GCM) 10K type strain sequencing project: providing services to taxonomists for standard genome sequencing and annotation.</title>
        <authorList>
            <consortium name="The Broad Institute Genomics Platform"/>
            <consortium name="The Broad Institute Genome Sequencing Center for Infectious Disease"/>
            <person name="Wu L."/>
            <person name="Ma J."/>
        </authorList>
    </citation>
    <scope>NUCLEOTIDE SEQUENCE [LARGE SCALE GENOMIC DNA]</scope>
    <source>
        <strain evidence="4">CGMCC 1.3240</strain>
    </source>
</reference>
<dbReference type="PROSITE" id="PS50966">
    <property type="entry name" value="ZF_SWIM"/>
    <property type="match status" value="1"/>
</dbReference>
<keyword evidence="1" id="KW-0479">Metal-binding</keyword>
<evidence type="ECO:0000313" key="3">
    <source>
        <dbReference type="EMBL" id="MFC5653536.1"/>
    </source>
</evidence>
<organism evidence="3 4">
    <name type="scientific">Paenibacillus solisilvae</name>
    <dbReference type="NCBI Taxonomy" id="2486751"/>
    <lineage>
        <taxon>Bacteria</taxon>
        <taxon>Bacillati</taxon>
        <taxon>Bacillota</taxon>
        <taxon>Bacilli</taxon>
        <taxon>Bacillales</taxon>
        <taxon>Paenibacillaceae</taxon>
        <taxon>Paenibacillus</taxon>
    </lineage>
</organism>
<gene>
    <name evidence="3" type="ORF">ACFPYJ_31335</name>
</gene>
<name>A0ABW0WAJ7_9BACL</name>
<keyword evidence="1" id="KW-0862">Zinc</keyword>
<protein>
    <submittedName>
        <fullName evidence="3">SWIM zinc finger domain-containing protein</fullName>
    </submittedName>
</protein>
<sequence length="533" mass="62540">MSTFFQLDEQRLRGLETMLASSMPLPNIEQGWDYYRREKVLSVQVMDGTAIYGTVRDTDIYAVTLDTDDFAFSTCTCPYNGYCKHMAAVFYAYNAYAGKSPDEVHNRLLYGTELIEADQDSEGKTSAVLGTADSTEGKLEDTSEHWLEEMEQLHGEVWRQCRHSLHPLQSVLSALKGLSKSWDEGLRRLHWMHAILFVIDQSERAYSATDSYSRYYYEMAFARMTEPWLNHYHELAAELIPDQLSKAELAAVDNLNQIFHERDMDREQQLHRWETLYFSLWAKLVEHKAWRAKEETWLRKKLKAGSQNGHPLFFYPMALAFLAFAENRDEEAIELLSKTVFNRTALLASDCALQRLEERDWKKLEEWLSYLYAGLTIERKSRAFGPFLSMCRLADVQQPDNPAWQEYLISFLPFSYSALSEHWLDRRKYEQWADLQLLLGIEPDEMDIQVVREIAKDAPRTLYPLYHQAIEGAIRLRNRQGYKQAVKLMKKLERLYKAEKQADKWSRYVNGVVRKHQRLRALQEELWRGKIIT</sequence>
<proteinExistence type="predicted"/>
<dbReference type="Proteomes" id="UP001596047">
    <property type="component" value="Unassembled WGS sequence"/>
</dbReference>
<keyword evidence="4" id="KW-1185">Reference proteome</keyword>
<dbReference type="RefSeq" id="WP_379192187.1">
    <property type="nucleotide sequence ID" value="NZ_JBHSOW010000127.1"/>
</dbReference>
<keyword evidence="1" id="KW-0863">Zinc-finger</keyword>
<evidence type="ECO:0000259" key="2">
    <source>
        <dbReference type="PROSITE" id="PS50966"/>
    </source>
</evidence>
<comment type="caution">
    <text evidence="3">The sequence shown here is derived from an EMBL/GenBank/DDBJ whole genome shotgun (WGS) entry which is preliminary data.</text>
</comment>
<accession>A0ABW0WAJ7</accession>
<dbReference type="Pfam" id="PF04434">
    <property type="entry name" value="SWIM"/>
    <property type="match status" value="1"/>
</dbReference>
<dbReference type="InterPro" id="IPR007527">
    <property type="entry name" value="Znf_SWIM"/>
</dbReference>
<evidence type="ECO:0000313" key="4">
    <source>
        <dbReference type="Proteomes" id="UP001596047"/>
    </source>
</evidence>
<evidence type="ECO:0000256" key="1">
    <source>
        <dbReference type="PROSITE-ProRule" id="PRU00325"/>
    </source>
</evidence>